<accession>A0A1Z4KHW1</accession>
<keyword evidence="1" id="KW-0732">Signal</keyword>
<name>A0A1Z4KHW1_ANAVA</name>
<evidence type="ECO:0008006" key="4">
    <source>
        <dbReference type="Google" id="ProtNLM"/>
    </source>
</evidence>
<organism evidence="2 3">
    <name type="scientific">Trichormus variabilis NIES-23</name>
    <dbReference type="NCBI Taxonomy" id="1973479"/>
    <lineage>
        <taxon>Bacteria</taxon>
        <taxon>Bacillati</taxon>
        <taxon>Cyanobacteriota</taxon>
        <taxon>Cyanophyceae</taxon>
        <taxon>Nostocales</taxon>
        <taxon>Nostocaceae</taxon>
        <taxon>Trichormus</taxon>
    </lineage>
</organism>
<protein>
    <recommendedName>
        <fullName evidence="4">PEP-CTERM protein-sorting domain-containing protein</fullName>
    </recommendedName>
</protein>
<feature type="chain" id="PRO_5011119435" description="PEP-CTERM protein-sorting domain-containing protein" evidence="1">
    <location>
        <begin position="33"/>
        <end position="261"/>
    </location>
</feature>
<dbReference type="InterPro" id="IPR013424">
    <property type="entry name" value="Ice-binding_C"/>
</dbReference>
<reference evidence="2 3" key="1">
    <citation type="submission" date="2017-06" db="EMBL/GenBank/DDBJ databases">
        <title>Genome sequencing of cyanobaciteial culture collection at National Institute for Environmental Studies (NIES).</title>
        <authorList>
            <person name="Hirose Y."/>
            <person name="Shimura Y."/>
            <person name="Fujisawa T."/>
            <person name="Nakamura Y."/>
            <person name="Kawachi M."/>
        </authorList>
    </citation>
    <scope>NUCLEOTIDE SEQUENCE [LARGE SCALE GENOMIC DNA]</scope>
    <source>
        <strain evidence="2 3">NIES-23</strain>
    </source>
</reference>
<dbReference type="EMBL" id="AP018216">
    <property type="protein sequence ID" value="BAY68537.1"/>
    <property type="molecule type" value="Genomic_DNA"/>
</dbReference>
<dbReference type="Proteomes" id="UP000217507">
    <property type="component" value="Chromosome"/>
</dbReference>
<dbReference type="NCBIfam" id="TIGR02595">
    <property type="entry name" value="PEP_CTERM"/>
    <property type="match status" value="1"/>
</dbReference>
<sequence length="261" mass="27492">MKRLSILPSVHLCVFSLSCVAINLLSSQSATAASFDLNFTALAGTINVNPLNKASTAIYRSDLASLGFDITAIKLSDIIGIAAGSPGKFSGFDLDAIKISSTLITNAEDVKTLPGLDVFDFTPPQTIFSPGTKRDPGNSIYAHYFAGDDLFGSKDGEVNNSIATLGSFDANAITDNTARGFLSLGVGGEILFQLTQKVSTASPLYLYIGEVGNNGEQVRGRVTAIGTISSTTTVPEPASLGALSLMGLYLTRRIWKKKKIV</sequence>
<proteinExistence type="predicted"/>
<feature type="signal peptide" evidence="1">
    <location>
        <begin position="1"/>
        <end position="32"/>
    </location>
</feature>
<evidence type="ECO:0000313" key="3">
    <source>
        <dbReference type="Proteomes" id="UP000217507"/>
    </source>
</evidence>
<evidence type="ECO:0000256" key="1">
    <source>
        <dbReference type="SAM" id="SignalP"/>
    </source>
</evidence>
<evidence type="ECO:0000313" key="2">
    <source>
        <dbReference type="EMBL" id="BAY68537.1"/>
    </source>
</evidence>
<gene>
    <name evidence="2" type="ORF">NIES23_13240</name>
</gene>
<dbReference type="PROSITE" id="PS51257">
    <property type="entry name" value="PROKAR_LIPOPROTEIN"/>
    <property type="match status" value="1"/>
</dbReference>
<dbReference type="AlphaFoldDB" id="A0A1Z4KHW1"/>